<dbReference type="PANTHER" id="PTHR34512">
    <property type="entry name" value="CELL SURFACE PROTEIN"/>
    <property type="match status" value="1"/>
</dbReference>
<dbReference type="HOGENOM" id="CLU_616646_0_0_11"/>
<dbReference type="InterPro" id="IPR011047">
    <property type="entry name" value="Quinoprotein_ADH-like_sf"/>
</dbReference>
<dbReference type="STRING" id="351607.Acel_0402"/>
<evidence type="ECO:0000313" key="3">
    <source>
        <dbReference type="EMBL" id="ABK52176.1"/>
    </source>
</evidence>
<dbReference type="InterPro" id="IPR015943">
    <property type="entry name" value="WD40/YVTN_repeat-like_dom_sf"/>
</dbReference>
<organism evidence="3 4">
    <name type="scientific">Acidothermus cellulolyticus (strain ATCC 43068 / DSM 8971 / 11B)</name>
    <dbReference type="NCBI Taxonomy" id="351607"/>
    <lineage>
        <taxon>Bacteria</taxon>
        <taxon>Bacillati</taxon>
        <taxon>Actinomycetota</taxon>
        <taxon>Actinomycetes</taxon>
        <taxon>Acidothermales</taxon>
        <taxon>Acidothermaceae</taxon>
        <taxon>Acidothermus</taxon>
    </lineage>
</organism>
<dbReference type="eggNOG" id="COG1520">
    <property type="taxonomic scope" value="Bacteria"/>
</dbReference>
<dbReference type="SUPFAM" id="SSF50998">
    <property type="entry name" value="Quinoprotein alcohol dehydrogenase-like"/>
    <property type="match status" value="1"/>
</dbReference>
<reference evidence="3 4" key="1">
    <citation type="journal article" date="2009" name="Genome Res.">
        <title>Complete genome of the cellulolytic thermophile Acidothermus cellulolyticus 11B provides insights into its ecophysiological and evolutionary adaptations.</title>
        <authorList>
            <person name="Barabote R.D."/>
            <person name="Xie G."/>
            <person name="Leu D.H."/>
            <person name="Normand P."/>
            <person name="Necsulea A."/>
            <person name="Daubin V."/>
            <person name="Medigue C."/>
            <person name="Adney W.S."/>
            <person name="Xu X.C."/>
            <person name="Lapidus A."/>
            <person name="Parales R.E."/>
            <person name="Detter C."/>
            <person name="Pujic P."/>
            <person name="Bruce D."/>
            <person name="Lavire C."/>
            <person name="Challacombe J.F."/>
            <person name="Brettin T.S."/>
            <person name="Berry A.M."/>
        </authorList>
    </citation>
    <scope>NUCLEOTIDE SEQUENCE [LARGE SCALE GENOMIC DNA]</scope>
    <source>
        <strain evidence="4">ATCC 43068 / DSM 8971 / 11B</strain>
    </source>
</reference>
<evidence type="ECO:0000313" key="4">
    <source>
        <dbReference type="Proteomes" id="UP000008221"/>
    </source>
</evidence>
<dbReference type="PANTHER" id="PTHR34512:SF30">
    <property type="entry name" value="OUTER MEMBRANE PROTEIN ASSEMBLY FACTOR BAMB"/>
    <property type="match status" value="1"/>
</dbReference>
<accession>A0LRW6</accession>
<evidence type="ECO:0000256" key="1">
    <source>
        <dbReference type="SAM" id="MobiDB-lite"/>
    </source>
</evidence>
<sequence>MPGVRRTSGQTEGVTPITFRPRLAAAALLPLLAAAACTGGHPASHGSSSPGAPSGSATVSSSGSASGSPSAQGSASGSTAGSASASASAAPTASTSSTATASAPSGTSSSGYPVAIWPTYHHDTLRSGVLPNAPAISQLRVIARAQLDGAVYGSPIVVRDGQGDLVVVATENNTLYGIRDDGQIAWSRHIGTPVDGSALPCGNIDPSGITGTPVYDPATGLVFAVAFLAGFHHELVAVDAESGRLAWTRPVDPPGSHPEVEQQRGALLIAAGRVWIPYGGLYGDCGPYHGYLVGVPTTTPGGSAVIYQVPSSREAGIWAPPGAAYDGAHLFVAVGNGAQTDPSGPYDMSDSVIELDTAGHVVSYYAPANWADENAADLDLGTTGPLLLPSGQVFVAGKDGKAYLLRAGALGGVGGAVPVLPLCTAFGGAAAAGPFVYVPCTNGVHAVRISGSTMTPVWRAAPPGSPIVVAGTVLSTDRSGTLYGLDASTGAVRWQTALGDSLTRFATPAAATDGYLYVGTEHGMLVIVATR</sequence>
<feature type="domain" description="Pyrrolo-quinoline quinone repeat" evidence="2">
    <location>
        <begin position="428"/>
        <end position="528"/>
    </location>
</feature>
<dbReference type="InterPro" id="IPR002372">
    <property type="entry name" value="PQQ_rpt_dom"/>
</dbReference>
<feature type="region of interest" description="Disordered" evidence="1">
    <location>
        <begin position="39"/>
        <end position="109"/>
    </location>
</feature>
<dbReference type="SMART" id="SM00564">
    <property type="entry name" value="PQQ"/>
    <property type="match status" value="3"/>
</dbReference>
<feature type="domain" description="Pyrrolo-quinoline quinone repeat" evidence="2">
    <location>
        <begin position="153"/>
        <end position="255"/>
    </location>
</feature>
<dbReference type="Proteomes" id="UP000008221">
    <property type="component" value="Chromosome"/>
</dbReference>
<gene>
    <name evidence="3" type="ordered locus">Acel_0402</name>
</gene>
<evidence type="ECO:0000259" key="2">
    <source>
        <dbReference type="Pfam" id="PF13360"/>
    </source>
</evidence>
<dbReference type="Pfam" id="PF13360">
    <property type="entry name" value="PQQ_2"/>
    <property type="match status" value="2"/>
</dbReference>
<dbReference type="KEGG" id="ace:Acel_0402"/>
<name>A0LRW6_ACIC1</name>
<dbReference type="AlphaFoldDB" id="A0LRW6"/>
<dbReference type="EMBL" id="CP000481">
    <property type="protein sequence ID" value="ABK52176.1"/>
    <property type="molecule type" value="Genomic_DNA"/>
</dbReference>
<keyword evidence="4" id="KW-1185">Reference proteome</keyword>
<proteinExistence type="predicted"/>
<dbReference type="InterPro" id="IPR018391">
    <property type="entry name" value="PQQ_b-propeller_rpt"/>
</dbReference>
<protein>
    <submittedName>
        <fullName evidence="3">Pyrrolo-quinoline quinone</fullName>
    </submittedName>
</protein>
<dbReference type="Gene3D" id="2.130.10.10">
    <property type="entry name" value="YVTN repeat-like/Quinoprotein amine dehydrogenase"/>
    <property type="match status" value="2"/>
</dbReference>
<dbReference type="InParanoid" id="A0LRW6"/>